<reference evidence="1 2" key="1">
    <citation type="submission" date="2021-06" db="EMBL/GenBank/DDBJ databases">
        <authorList>
            <person name="Kallberg Y."/>
            <person name="Tangrot J."/>
            <person name="Rosling A."/>
        </authorList>
    </citation>
    <scope>NUCLEOTIDE SEQUENCE [LARGE SCALE GENOMIC DNA]</scope>
    <source>
        <strain evidence="1 2">120-4 pot B 10/14</strain>
    </source>
</reference>
<sequence>KTIKKDEEDFFVINSSIINSSTLKFEISESQNMGEDVGAETIDQINQTYRAFGKLK</sequence>
<dbReference type="Proteomes" id="UP000789901">
    <property type="component" value="Unassembled WGS sequence"/>
</dbReference>
<comment type="caution">
    <text evidence="1">The sequence shown here is derived from an EMBL/GenBank/DDBJ whole genome shotgun (WGS) entry which is preliminary data.</text>
</comment>
<name>A0ABN7WBM9_GIGMA</name>
<dbReference type="EMBL" id="CAJVQB010038348">
    <property type="protein sequence ID" value="CAG8826133.1"/>
    <property type="molecule type" value="Genomic_DNA"/>
</dbReference>
<gene>
    <name evidence="1" type="ORF">GMARGA_LOCUS29033</name>
</gene>
<proteinExistence type="predicted"/>
<keyword evidence="2" id="KW-1185">Reference proteome</keyword>
<accession>A0ABN7WBM9</accession>
<evidence type="ECO:0000313" key="1">
    <source>
        <dbReference type="EMBL" id="CAG8826133.1"/>
    </source>
</evidence>
<evidence type="ECO:0000313" key="2">
    <source>
        <dbReference type="Proteomes" id="UP000789901"/>
    </source>
</evidence>
<feature type="non-terminal residue" evidence="1">
    <location>
        <position position="1"/>
    </location>
</feature>
<protein>
    <submittedName>
        <fullName evidence="1">35839_t:CDS:1</fullName>
    </submittedName>
</protein>
<organism evidence="1 2">
    <name type="scientific">Gigaspora margarita</name>
    <dbReference type="NCBI Taxonomy" id="4874"/>
    <lineage>
        <taxon>Eukaryota</taxon>
        <taxon>Fungi</taxon>
        <taxon>Fungi incertae sedis</taxon>
        <taxon>Mucoromycota</taxon>
        <taxon>Glomeromycotina</taxon>
        <taxon>Glomeromycetes</taxon>
        <taxon>Diversisporales</taxon>
        <taxon>Gigasporaceae</taxon>
        <taxon>Gigaspora</taxon>
    </lineage>
</organism>